<evidence type="ECO:0000313" key="2">
    <source>
        <dbReference type="EMBL" id="KZP15976.1"/>
    </source>
</evidence>
<feature type="compositionally biased region" description="Low complexity" evidence="1">
    <location>
        <begin position="61"/>
        <end position="71"/>
    </location>
</feature>
<organism evidence="2 3">
    <name type="scientific">Athelia psychrophila</name>
    <dbReference type="NCBI Taxonomy" id="1759441"/>
    <lineage>
        <taxon>Eukaryota</taxon>
        <taxon>Fungi</taxon>
        <taxon>Dikarya</taxon>
        <taxon>Basidiomycota</taxon>
        <taxon>Agaricomycotina</taxon>
        <taxon>Agaricomycetes</taxon>
        <taxon>Agaricomycetidae</taxon>
        <taxon>Atheliales</taxon>
        <taxon>Atheliaceae</taxon>
        <taxon>Athelia</taxon>
    </lineage>
</organism>
<feature type="compositionally biased region" description="Basic and acidic residues" evidence="1">
    <location>
        <begin position="1"/>
        <end position="12"/>
    </location>
</feature>
<proteinExistence type="predicted"/>
<gene>
    <name evidence="2" type="ORF">FIBSPDRAFT_958327</name>
</gene>
<feature type="region of interest" description="Disordered" evidence="1">
    <location>
        <begin position="1"/>
        <end position="125"/>
    </location>
</feature>
<accession>A0A166EPR4</accession>
<evidence type="ECO:0000313" key="3">
    <source>
        <dbReference type="Proteomes" id="UP000076532"/>
    </source>
</evidence>
<sequence length="289" mass="30708">MPREHDRREQQSQHRAPRPHVHNHCPFPYSHPYCPSPLFPEMESETGLERGAIVDESVPPGAVAEGGAAIGAEEDADEAGEEGGRRASPRAEGGERQGQPCRLCCSHSHSRSGWGGEKGKDGEGGWARRGTGRLCAVSVTALAAVYASLPDLQKGAPPSNPPRTSRPPQGPPARGASTRTHTAASNPAMPIFTPIMPILPIPMLPSDAPPTKKASSPAMHPAIVVQSAAQRERYRPCLCPFAAVALVACVRVAARARRCCPIPARRCGRTQERAEAWGLGEDGADSLTR</sequence>
<keyword evidence="3" id="KW-1185">Reference proteome</keyword>
<reference evidence="2 3" key="1">
    <citation type="journal article" date="2016" name="Mol. Biol. Evol.">
        <title>Comparative Genomics of Early-Diverging Mushroom-Forming Fungi Provides Insights into the Origins of Lignocellulose Decay Capabilities.</title>
        <authorList>
            <person name="Nagy L.G."/>
            <person name="Riley R."/>
            <person name="Tritt A."/>
            <person name="Adam C."/>
            <person name="Daum C."/>
            <person name="Floudas D."/>
            <person name="Sun H."/>
            <person name="Yadav J.S."/>
            <person name="Pangilinan J."/>
            <person name="Larsson K.H."/>
            <person name="Matsuura K."/>
            <person name="Barry K."/>
            <person name="Labutti K."/>
            <person name="Kuo R."/>
            <person name="Ohm R.A."/>
            <person name="Bhattacharya S.S."/>
            <person name="Shirouzu T."/>
            <person name="Yoshinaga Y."/>
            <person name="Martin F.M."/>
            <person name="Grigoriev I.V."/>
            <person name="Hibbett D.S."/>
        </authorList>
    </citation>
    <scope>NUCLEOTIDE SEQUENCE [LARGE SCALE GENOMIC DNA]</scope>
    <source>
        <strain evidence="2 3">CBS 109695</strain>
    </source>
</reference>
<feature type="region of interest" description="Disordered" evidence="1">
    <location>
        <begin position="152"/>
        <end position="188"/>
    </location>
</feature>
<evidence type="ECO:0000256" key="1">
    <source>
        <dbReference type="SAM" id="MobiDB-lite"/>
    </source>
</evidence>
<protein>
    <submittedName>
        <fullName evidence="2">Uncharacterized protein</fullName>
    </submittedName>
</protein>
<dbReference type="Proteomes" id="UP000076532">
    <property type="component" value="Unassembled WGS sequence"/>
</dbReference>
<name>A0A166EPR4_9AGAM</name>
<dbReference type="EMBL" id="KV417598">
    <property type="protein sequence ID" value="KZP15976.1"/>
    <property type="molecule type" value="Genomic_DNA"/>
</dbReference>
<feature type="compositionally biased region" description="Pro residues" evidence="1">
    <location>
        <begin position="158"/>
        <end position="171"/>
    </location>
</feature>
<dbReference type="AlphaFoldDB" id="A0A166EPR4"/>
<feature type="compositionally biased region" description="Acidic residues" evidence="1">
    <location>
        <begin position="72"/>
        <end position="81"/>
    </location>
</feature>